<dbReference type="OrthoDB" id="413946at2759"/>
<dbReference type="Proteomes" id="UP000649617">
    <property type="component" value="Unassembled WGS sequence"/>
</dbReference>
<evidence type="ECO:0000313" key="1">
    <source>
        <dbReference type="EMBL" id="CAE7727690.1"/>
    </source>
</evidence>
<gene>
    <name evidence="1" type="ORF">SPIL2461_LOCUS20842</name>
</gene>
<proteinExistence type="predicted"/>
<keyword evidence="2" id="KW-1185">Reference proteome</keyword>
<protein>
    <submittedName>
        <fullName evidence="1">Uncharacterized protein</fullName>
    </submittedName>
</protein>
<sequence length="115" mass="12912">MRFHWAEPNRRVDFEIKDLPASPLKEQIRQKGKDAAEDIAMTVEYFVAGNGIIDDSGSSRMADRLAQDEASRGYPEAERFAEKALHEGRKSLSEAVTLLQEALDNEEAETEESAE</sequence>
<dbReference type="EMBL" id="CAJNIZ010045704">
    <property type="protein sequence ID" value="CAE7727690.1"/>
    <property type="molecule type" value="Genomic_DNA"/>
</dbReference>
<reference evidence="1" key="1">
    <citation type="submission" date="2021-02" db="EMBL/GenBank/DDBJ databases">
        <authorList>
            <person name="Dougan E. K."/>
            <person name="Rhodes N."/>
            <person name="Thang M."/>
            <person name="Chan C."/>
        </authorList>
    </citation>
    <scope>NUCLEOTIDE SEQUENCE</scope>
</reference>
<name>A0A812XBR5_SYMPI</name>
<dbReference type="AlphaFoldDB" id="A0A812XBR5"/>
<comment type="caution">
    <text evidence="1">The sequence shown here is derived from an EMBL/GenBank/DDBJ whole genome shotgun (WGS) entry which is preliminary data.</text>
</comment>
<organism evidence="1 2">
    <name type="scientific">Symbiodinium pilosum</name>
    <name type="common">Dinoflagellate</name>
    <dbReference type="NCBI Taxonomy" id="2952"/>
    <lineage>
        <taxon>Eukaryota</taxon>
        <taxon>Sar</taxon>
        <taxon>Alveolata</taxon>
        <taxon>Dinophyceae</taxon>
        <taxon>Suessiales</taxon>
        <taxon>Symbiodiniaceae</taxon>
        <taxon>Symbiodinium</taxon>
    </lineage>
</organism>
<accession>A0A812XBR5</accession>
<evidence type="ECO:0000313" key="2">
    <source>
        <dbReference type="Proteomes" id="UP000649617"/>
    </source>
</evidence>